<dbReference type="Proteomes" id="UP001161580">
    <property type="component" value="Unassembled WGS sequence"/>
</dbReference>
<evidence type="ECO:0000313" key="2">
    <source>
        <dbReference type="Proteomes" id="UP001161580"/>
    </source>
</evidence>
<sequence length="343" mass="37612">MARLLIAALRRAGHSVELATELRTYLPDPSPETHCAIRREAVAETNRISALWTQHGPPDAWLCYHPYYKAPDLIGPKLALDFAVPYLTVEASYSSRRNVGGWEQSQQEVLVAIRQAAVNICLTKRDLDGLRRAAPSAHLTMLAPFIDTLPFMSHAPRPQPDRLITVAMMRKGDKLESYLLLAEALEQIRDIAWTLSIVGDGACRPQLQERYAAFGDRIEWHGEKPTEEIARLLSQSALYVWPGCGEAYGLAYLEAQAAGLPVVAMETAGVPEVVAAGRSGILTPEGDLPALASAIARLLGNEVERRGLAAAARENTRALHSIEGAAQRLDAILSTIRETRDER</sequence>
<dbReference type="EMBL" id="JALDYZ010000003">
    <property type="protein sequence ID" value="MDI7922001.1"/>
    <property type="molecule type" value="Genomic_DNA"/>
</dbReference>
<dbReference type="Pfam" id="PF13692">
    <property type="entry name" value="Glyco_trans_1_4"/>
    <property type="match status" value="1"/>
</dbReference>
<dbReference type="PANTHER" id="PTHR45947">
    <property type="entry name" value="SULFOQUINOVOSYL TRANSFERASE SQD2"/>
    <property type="match status" value="1"/>
</dbReference>
<dbReference type="CDD" id="cd03801">
    <property type="entry name" value="GT4_PimA-like"/>
    <property type="match status" value="1"/>
</dbReference>
<keyword evidence="2" id="KW-1185">Reference proteome</keyword>
<dbReference type="SUPFAM" id="SSF53756">
    <property type="entry name" value="UDP-Glycosyltransferase/glycogen phosphorylase"/>
    <property type="match status" value="1"/>
</dbReference>
<dbReference type="PANTHER" id="PTHR45947:SF3">
    <property type="entry name" value="SULFOQUINOVOSYL TRANSFERASE SQD2"/>
    <property type="match status" value="1"/>
</dbReference>
<evidence type="ECO:0000313" key="1">
    <source>
        <dbReference type="EMBL" id="MDI7922001.1"/>
    </source>
</evidence>
<comment type="caution">
    <text evidence="1">The sequence shown here is derived from an EMBL/GenBank/DDBJ whole genome shotgun (WGS) entry which is preliminary data.</text>
</comment>
<dbReference type="Gene3D" id="3.40.50.2000">
    <property type="entry name" value="Glycogen Phosphorylase B"/>
    <property type="match status" value="2"/>
</dbReference>
<dbReference type="InterPro" id="IPR050194">
    <property type="entry name" value="Glycosyltransferase_grp1"/>
</dbReference>
<gene>
    <name evidence="1" type="ORF">MRS75_07845</name>
</gene>
<proteinExistence type="predicted"/>
<reference evidence="1" key="1">
    <citation type="submission" date="2022-03" db="EMBL/GenBank/DDBJ databases">
        <title>Fererhizobium litorale gen. nov., sp. nov., isolated from sandy sediments of the Sea of Japan seashore.</title>
        <authorList>
            <person name="Romanenko L."/>
            <person name="Kurilenko V."/>
            <person name="Otstavnykh N."/>
            <person name="Svetashev V."/>
            <person name="Tekutyeva L."/>
            <person name="Isaeva M."/>
            <person name="Mikhailov V."/>
        </authorList>
    </citation>
    <scope>NUCLEOTIDE SEQUENCE</scope>
    <source>
        <strain evidence="1">KMM 9576</strain>
    </source>
</reference>
<accession>A0AAE3U162</accession>
<protein>
    <submittedName>
        <fullName evidence="1">Glycosyltransferase family 4 protein</fullName>
    </submittedName>
</protein>
<name>A0AAE3U162_9HYPH</name>
<dbReference type="AlphaFoldDB" id="A0AAE3U162"/>
<dbReference type="GO" id="GO:0016757">
    <property type="term" value="F:glycosyltransferase activity"/>
    <property type="evidence" value="ECO:0007669"/>
    <property type="project" value="TreeGrafter"/>
</dbReference>
<organism evidence="1 2">
    <name type="scientific">Ferirhizobium litorale</name>
    <dbReference type="NCBI Taxonomy" id="2927786"/>
    <lineage>
        <taxon>Bacteria</taxon>
        <taxon>Pseudomonadati</taxon>
        <taxon>Pseudomonadota</taxon>
        <taxon>Alphaproteobacteria</taxon>
        <taxon>Hyphomicrobiales</taxon>
        <taxon>Rhizobiaceae</taxon>
        <taxon>Ferirhizobium</taxon>
    </lineage>
</organism>